<gene>
    <name evidence="4" type="ORF">HOV93_06120</name>
</gene>
<feature type="transmembrane region" description="Helical" evidence="2">
    <location>
        <begin position="12"/>
        <end position="37"/>
    </location>
</feature>
<dbReference type="RefSeq" id="WP_207394933.1">
    <property type="nucleotide sequence ID" value="NZ_JABRWO010000001.1"/>
</dbReference>
<dbReference type="SUPFAM" id="SSF54523">
    <property type="entry name" value="Pili subunits"/>
    <property type="match status" value="1"/>
</dbReference>
<proteinExistence type="predicted"/>
<dbReference type="Pfam" id="PF07596">
    <property type="entry name" value="SBP_bac_10"/>
    <property type="match status" value="1"/>
</dbReference>
<evidence type="ECO:0000256" key="1">
    <source>
        <dbReference type="SAM" id="MobiDB-lite"/>
    </source>
</evidence>
<evidence type="ECO:0000259" key="3">
    <source>
        <dbReference type="Pfam" id="PF07596"/>
    </source>
</evidence>
<dbReference type="NCBIfam" id="TIGR02532">
    <property type="entry name" value="IV_pilin_GFxxxE"/>
    <property type="match status" value="1"/>
</dbReference>
<dbReference type="Proteomes" id="UP000551616">
    <property type="component" value="Unassembled WGS sequence"/>
</dbReference>
<feature type="domain" description="DUF1559" evidence="3">
    <location>
        <begin position="38"/>
        <end position="304"/>
    </location>
</feature>
<dbReference type="InterPro" id="IPR045584">
    <property type="entry name" value="Pilin-like"/>
</dbReference>
<dbReference type="InterPro" id="IPR027558">
    <property type="entry name" value="Pre_pil_HX9DG_C"/>
</dbReference>
<dbReference type="EMBL" id="JABRWO010000001">
    <property type="protein sequence ID" value="MBA2113463.1"/>
    <property type="molecule type" value="Genomic_DNA"/>
</dbReference>
<reference evidence="4 5" key="1">
    <citation type="submission" date="2020-05" db="EMBL/GenBank/DDBJ databases">
        <title>Bremerella alba sp. nov., a novel planctomycete isolated from the surface of the macroalga Fucus spiralis.</title>
        <authorList>
            <person name="Godinho O."/>
            <person name="Botelho R."/>
            <person name="Albuquerque L."/>
            <person name="Wiegand S."/>
            <person name="Da Costa M.S."/>
            <person name="Lobo-Da-Cunha A."/>
            <person name="Jogler C."/>
            <person name="Lage O.M."/>
        </authorList>
    </citation>
    <scope>NUCLEOTIDE SEQUENCE [LARGE SCALE GENOMIC DNA]</scope>
    <source>
        <strain evidence="4 5">FF15</strain>
    </source>
</reference>
<feature type="region of interest" description="Disordered" evidence="1">
    <location>
        <begin position="255"/>
        <end position="279"/>
    </location>
</feature>
<dbReference type="Gene3D" id="3.30.700.10">
    <property type="entry name" value="Glycoprotein, Type 4 Pilin"/>
    <property type="match status" value="1"/>
</dbReference>
<evidence type="ECO:0000256" key="2">
    <source>
        <dbReference type="SAM" id="Phobius"/>
    </source>
</evidence>
<dbReference type="PANTHER" id="PTHR30093:SF2">
    <property type="entry name" value="TYPE II SECRETION SYSTEM PROTEIN H"/>
    <property type="match status" value="1"/>
</dbReference>
<dbReference type="Pfam" id="PF07963">
    <property type="entry name" value="N_methyl"/>
    <property type="match status" value="1"/>
</dbReference>
<comment type="caution">
    <text evidence="4">The sequence shown here is derived from an EMBL/GenBank/DDBJ whole genome shotgun (WGS) entry which is preliminary data.</text>
</comment>
<organism evidence="4 5">
    <name type="scientific">Bremerella alba</name>
    <dbReference type="NCBI Taxonomy" id="980252"/>
    <lineage>
        <taxon>Bacteria</taxon>
        <taxon>Pseudomonadati</taxon>
        <taxon>Planctomycetota</taxon>
        <taxon>Planctomycetia</taxon>
        <taxon>Pirellulales</taxon>
        <taxon>Pirellulaceae</taxon>
        <taxon>Bremerella</taxon>
    </lineage>
</organism>
<keyword evidence="5" id="KW-1185">Reference proteome</keyword>
<dbReference type="NCBIfam" id="TIGR04294">
    <property type="entry name" value="pre_pil_HX9DG"/>
    <property type="match status" value="1"/>
</dbReference>
<protein>
    <recommendedName>
        <fullName evidence="3">DUF1559 domain-containing protein</fullName>
    </recommendedName>
</protein>
<evidence type="ECO:0000313" key="5">
    <source>
        <dbReference type="Proteomes" id="UP000551616"/>
    </source>
</evidence>
<dbReference type="InterPro" id="IPR011453">
    <property type="entry name" value="DUF1559"/>
</dbReference>
<keyword evidence="2" id="KW-1133">Transmembrane helix</keyword>
<evidence type="ECO:0000313" key="4">
    <source>
        <dbReference type="EMBL" id="MBA2113463.1"/>
    </source>
</evidence>
<keyword evidence="2" id="KW-0472">Membrane</keyword>
<keyword evidence="2" id="KW-0812">Transmembrane</keyword>
<accession>A0A7V8V1Y5</accession>
<dbReference type="InterPro" id="IPR012902">
    <property type="entry name" value="N_methyl_site"/>
</dbReference>
<name>A0A7V8V1Y5_9BACT</name>
<dbReference type="PANTHER" id="PTHR30093">
    <property type="entry name" value="GENERAL SECRETION PATHWAY PROTEIN G"/>
    <property type="match status" value="1"/>
</dbReference>
<dbReference type="AlphaFoldDB" id="A0A7V8V1Y5"/>
<sequence length="321" mass="35100">MDISRQNTLTRYGFTLVELLVVIAIIGMLIALLLPAVQQAREAARRSACRNNLKQLGLAIHNYESTFKQFPPGAVRISFEQGSSYRMPFVAQILPFIEQGNVYDLLNFKQSWHHSSNADAKNSPLPVYLCPSDPTSDAQVMLPEEAFGNYGLNWGMHRFLDIDGQGPSTNEPGGKTNFASPFGNNYGARFADITDGTSNTLAMMEMLKGIGAGAIDRRGRIWNEDSNCYQIMTRLSPNSIAPDYCETGKCVDHPEQNLPYEPPPGATGAGKGQSQMASRSAHPGGVQVLLCDGSGRFVSDTIDLTSWQALSTQWNGEVISE</sequence>